<dbReference type="UniPathway" id="UPA00138"/>
<dbReference type="GO" id="GO:0006094">
    <property type="term" value="P:gluconeogenesis"/>
    <property type="evidence" value="ECO:0007669"/>
    <property type="project" value="UniProtKB-UniPathway"/>
</dbReference>
<dbReference type="GO" id="GO:0004807">
    <property type="term" value="F:triose-phosphate isomerase activity"/>
    <property type="evidence" value="ECO:0007669"/>
    <property type="project" value="UniProtKB-EC"/>
</dbReference>
<evidence type="ECO:0000313" key="4">
    <source>
        <dbReference type="Proteomes" id="UP000548476"/>
    </source>
</evidence>
<gene>
    <name evidence="3" type="ORF">HNR73_005635</name>
</gene>
<keyword evidence="2" id="KW-0324">Glycolysis</keyword>
<dbReference type="GO" id="GO:0046166">
    <property type="term" value="P:glyceraldehyde-3-phosphate biosynthetic process"/>
    <property type="evidence" value="ECO:0007669"/>
    <property type="project" value="TreeGrafter"/>
</dbReference>
<dbReference type="Pfam" id="PF00121">
    <property type="entry name" value="TIM"/>
    <property type="match status" value="1"/>
</dbReference>
<accession>A0A841FWN9</accession>
<dbReference type="InterPro" id="IPR013785">
    <property type="entry name" value="Aldolase_TIM"/>
</dbReference>
<sequence length="165" mass="16964">MLAELGCTFVIAGHSERRKAFGEDDASTASKAASIAANAMVPVICVGETGYGDLTMAADHVEAQAARILAAVPDTAPVVIAYTPVWAAGAADAANHDHVQTILRRLAPLRQARRGAIRFMYGGACRPGTFTALAGGEGHLDGVFTARSGLDVTQLACIAAELTDG</sequence>
<keyword evidence="4" id="KW-1185">Reference proteome</keyword>
<dbReference type="GO" id="GO:0006096">
    <property type="term" value="P:glycolytic process"/>
    <property type="evidence" value="ECO:0007669"/>
    <property type="project" value="UniProtKB-UniPathway"/>
</dbReference>
<reference evidence="3 4" key="1">
    <citation type="submission" date="2020-08" db="EMBL/GenBank/DDBJ databases">
        <title>Genomic Encyclopedia of Type Strains, Phase IV (KMG-IV): sequencing the most valuable type-strain genomes for metagenomic binning, comparative biology and taxonomic classification.</title>
        <authorList>
            <person name="Goeker M."/>
        </authorList>
    </citation>
    <scope>NUCLEOTIDE SEQUENCE [LARGE SCALE GENOMIC DNA]</scope>
    <source>
        <strain evidence="3 4">YIM 65646</strain>
    </source>
</reference>
<dbReference type="AlphaFoldDB" id="A0A841FWN9"/>
<evidence type="ECO:0000256" key="2">
    <source>
        <dbReference type="RuleBase" id="RU363013"/>
    </source>
</evidence>
<evidence type="ECO:0000313" key="3">
    <source>
        <dbReference type="EMBL" id="MBB6037757.1"/>
    </source>
</evidence>
<keyword evidence="2" id="KW-0312">Gluconeogenesis</keyword>
<organism evidence="3 4">
    <name type="scientific">Phytomonospora endophytica</name>
    <dbReference type="NCBI Taxonomy" id="714109"/>
    <lineage>
        <taxon>Bacteria</taxon>
        <taxon>Bacillati</taxon>
        <taxon>Actinomycetota</taxon>
        <taxon>Actinomycetes</taxon>
        <taxon>Micromonosporales</taxon>
        <taxon>Micromonosporaceae</taxon>
        <taxon>Phytomonospora</taxon>
    </lineage>
</organism>
<name>A0A841FWN9_9ACTN</name>
<dbReference type="GO" id="GO:0005829">
    <property type="term" value="C:cytosol"/>
    <property type="evidence" value="ECO:0007669"/>
    <property type="project" value="TreeGrafter"/>
</dbReference>
<comment type="similarity">
    <text evidence="2">Belongs to the triosephosphate isomerase family.</text>
</comment>
<evidence type="ECO:0000256" key="1">
    <source>
        <dbReference type="ARBA" id="ARBA00023235"/>
    </source>
</evidence>
<comment type="pathway">
    <text evidence="2">Carbohydrate degradation; glycolysis; D-glyceraldehyde 3-phosphate from glycerone phosphate: step 1/1.</text>
</comment>
<comment type="catalytic activity">
    <reaction evidence="2">
        <text>D-glyceraldehyde 3-phosphate = dihydroxyacetone phosphate</text>
        <dbReference type="Rhea" id="RHEA:18585"/>
        <dbReference type="ChEBI" id="CHEBI:57642"/>
        <dbReference type="ChEBI" id="CHEBI:59776"/>
        <dbReference type="EC" id="5.3.1.1"/>
    </reaction>
</comment>
<dbReference type="EMBL" id="JACHGT010000013">
    <property type="protein sequence ID" value="MBB6037757.1"/>
    <property type="molecule type" value="Genomic_DNA"/>
</dbReference>
<comment type="subcellular location">
    <subcellularLocation>
        <location evidence="2">Cytoplasm</location>
    </subcellularLocation>
</comment>
<dbReference type="CDD" id="cd00311">
    <property type="entry name" value="TIM"/>
    <property type="match status" value="1"/>
</dbReference>
<keyword evidence="2" id="KW-0963">Cytoplasm</keyword>
<dbReference type="GO" id="GO:0019563">
    <property type="term" value="P:glycerol catabolic process"/>
    <property type="evidence" value="ECO:0007669"/>
    <property type="project" value="TreeGrafter"/>
</dbReference>
<dbReference type="EC" id="5.3.1.1" evidence="2"/>
<dbReference type="InterPro" id="IPR035990">
    <property type="entry name" value="TIM_sf"/>
</dbReference>
<comment type="caution">
    <text evidence="3">The sequence shown here is derived from an EMBL/GenBank/DDBJ whole genome shotgun (WGS) entry which is preliminary data.</text>
</comment>
<protein>
    <recommendedName>
        <fullName evidence="2">Triosephosphate isomerase</fullName>
        <ecNumber evidence="2">5.3.1.1</ecNumber>
    </recommendedName>
</protein>
<proteinExistence type="inferred from homology"/>
<comment type="subunit">
    <text evidence="2">Homodimer.</text>
</comment>
<dbReference type="InterPro" id="IPR000652">
    <property type="entry name" value="Triosephosphate_isomerase"/>
</dbReference>
<comment type="pathway">
    <text evidence="2">Carbohydrate biosynthesis; gluconeogenesis.</text>
</comment>
<dbReference type="PROSITE" id="PS51440">
    <property type="entry name" value="TIM_2"/>
    <property type="match status" value="1"/>
</dbReference>
<dbReference type="PANTHER" id="PTHR21139:SF2">
    <property type="entry name" value="TRIOSEPHOSPHATE ISOMERASE"/>
    <property type="match status" value="1"/>
</dbReference>
<keyword evidence="1 2" id="KW-0413">Isomerase</keyword>
<dbReference type="Proteomes" id="UP000548476">
    <property type="component" value="Unassembled WGS sequence"/>
</dbReference>
<dbReference type="Gene3D" id="3.20.20.70">
    <property type="entry name" value="Aldolase class I"/>
    <property type="match status" value="1"/>
</dbReference>
<dbReference type="SUPFAM" id="SSF51351">
    <property type="entry name" value="Triosephosphate isomerase (TIM)"/>
    <property type="match status" value="1"/>
</dbReference>
<dbReference type="PANTHER" id="PTHR21139">
    <property type="entry name" value="TRIOSEPHOSPHATE ISOMERASE"/>
    <property type="match status" value="1"/>
</dbReference>
<dbReference type="UniPathway" id="UPA00109">
    <property type="reaction ID" value="UER00189"/>
</dbReference>